<protein>
    <submittedName>
        <fullName evidence="4">Uncharacterized protein</fullName>
    </submittedName>
</protein>
<dbReference type="STRING" id="3659.A0A0A0LK19"/>
<evidence type="ECO:0000256" key="2">
    <source>
        <dbReference type="ARBA" id="ARBA00022472"/>
    </source>
</evidence>
<dbReference type="GO" id="GO:0009658">
    <property type="term" value="P:chloroplast organization"/>
    <property type="evidence" value="ECO:0000318"/>
    <property type="project" value="GO_Central"/>
</dbReference>
<reference evidence="4 5" key="2">
    <citation type="journal article" date="2009" name="PLoS ONE">
        <title>An integrated genetic and cytogenetic map of the cucumber genome.</title>
        <authorList>
            <person name="Ren Y."/>
            <person name="Zhang Z."/>
            <person name="Liu J."/>
            <person name="Staub J.E."/>
            <person name="Han Y."/>
            <person name="Cheng Z."/>
            <person name="Li X."/>
            <person name="Lu J."/>
            <person name="Miao H."/>
            <person name="Kang H."/>
            <person name="Xie B."/>
            <person name="Gu X."/>
            <person name="Wang X."/>
            <person name="Du Y."/>
            <person name="Jin W."/>
            <person name="Huang S."/>
        </authorList>
    </citation>
    <scope>NUCLEOTIDE SEQUENCE [LARGE SCALE GENOMIC DNA]</scope>
    <source>
        <strain evidence="5">cv. 9930</strain>
    </source>
</reference>
<dbReference type="Gramene" id="KGN62260">
    <property type="protein sequence ID" value="KGN62260"/>
    <property type="gene ID" value="Csa_2G346010"/>
</dbReference>
<evidence type="ECO:0000313" key="5">
    <source>
        <dbReference type="Proteomes" id="UP000029981"/>
    </source>
</evidence>
<gene>
    <name evidence="4" type="ORF">Csa_2G346010</name>
</gene>
<sequence length="402" mass="45951">MTNFLLKPSLLRLFAQDLRDFTHNNTTIGLKFLSSLSQTPQSTNDPTVDYLIHTIGLSKASALAAAKQIRLKPTAHPDSVLALFNAYGFTPSHIASIFSRRPSLLLANPDTTLKPKFEFLSRNGISGNFLADVIDRDPLILCRSLDKQIVPCIDFLINFFGSTDCIVSLFSTAHRTRVLHTFSEFVAPNIEVLRANGVLDSNIAKLLWMRPIALSRDVEWFTDIVEKTRERGFNPSSLMFIHGLCTLSSMSKDKWLSKLHLFRSFGWSDEQFQSMFLKKPFVMNSSEEHLKRALDFFVIKWDWTWEDISKYSLLLNFSLEKRLIPRSSILQHLISKGFIKRKSVGSALNSPEHKFLEKFVMKYLSEDPNLLEMYQEKKKMALCERSEAVGLCAKLDLRTVIC</sequence>
<dbReference type="GO" id="GO:0003676">
    <property type="term" value="F:nucleic acid binding"/>
    <property type="evidence" value="ECO:0007669"/>
    <property type="project" value="InterPro"/>
</dbReference>
<dbReference type="KEGG" id="csv:101214641"/>
<dbReference type="InterPro" id="IPR003690">
    <property type="entry name" value="MTERF"/>
</dbReference>
<keyword evidence="5" id="KW-1185">Reference proteome</keyword>
<accession>A0A0A0LK19</accession>
<keyword evidence="2" id="KW-0806">Transcription termination</keyword>
<name>A0A0A0LK19_CUCSA</name>
<keyword evidence="2" id="KW-0804">Transcription</keyword>
<dbReference type="Proteomes" id="UP000029981">
    <property type="component" value="Chromosome 2"/>
</dbReference>
<proteinExistence type="inferred from homology"/>
<keyword evidence="2" id="KW-0805">Transcription regulation</keyword>
<evidence type="ECO:0000313" key="4">
    <source>
        <dbReference type="EMBL" id="KGN62260.1"/>
    </source>
</evidence>
<dbReference type="EMBL" id="CM002923">
    <property type="protein sequence ID" value="KGN62260.1"/>
    <property type="molecule type" value="Genomic_DNA"/>
</dbReference>
<dbReference type="GO" id="GO:0006353">
    <property type="term" value="P:DNA-templated transcription termination"/>
    <property type="evidence" value="ECO:0007669"/>
    <property type="project" value="UniProtKB-KW"/>
</dbReference>
<dbReference type="GO" id="GO:0009507">
    <property type="term" value="C:chloroplast"/>
    <property type="evidence" value="ECO:0000318"/>
    <property type="project" value="GO_Central"/>
</dbReference>
<dbReference type="PANTHER" id="PTHR13068">
    <property type="entry name" value="CGI-12 PROTEIN-RELATED"/>
    <property type="match status" value="1"/>
</dbReference>
<reference evidence="4 5" key="3">
    <citation type="journal article" date="2010" name="BMC Genomics">
        <title>Transcriptome sequencing and comparative analysis of cucumber flowers with different sex types.</title>
        <authorList>
            <person name="Guo S."/>
            <person name="Zheng Y."/>
            <person name="Joung J.G."/>
            <person name="Liu S."/>
            <person name="Zhang Z."/>
            <person name="Crasta O.R."/>
            <person name="Sobral B.W."/>
            <person name="Xu Y."/>
            <person name="Huang S."/>
            <person name="Fei Z."/>
        </authorList>
    </citation>
    <scope>NUCLEOTIDE SEQUENCE [LARGE SCALE GENOMIC DNA]</scope>
    <source>
        <strain evidence="5">cv. 9930</strain>
    </source>
</reference>
<dbReference type="AlphaFoldDB" id="A0A0A0LK19"/>
<organism evidence="4 5">
    <name type="scientific">Cucumis sativus</name>
    <name type="common">Cucumber</name>
    <dbReference type="NCBI Taxonomy" id="3659"/>
    <lineage>
        <taxon>Eukaryota</taxon>
        <taxon>Viridiplantae</taxon>
        <taxon>Streptophyta</taxon>
        <taxon>Embryophyta</taxon>
        <taxon>Tracheophyta</taxon>
        <taxon>Spermatophyta</taxon>
        <taxon>Magnoliopsida</taxon>
        <taxon>eudicotyledons</taxon>
        <taxon>Gunneridae</taxon>
        <taxon>Pentapetalae</taxon>
        <taxon>rosids</taxon>
        <taxon>fabids</taxon>
        <taxon>Cucurbitales</taxon>
        <taxon>Cucurbitaceae</taxon>
        <taxon>Benincaseae</taxon>
        <taxon>Cucumis</taxon>
    </lineage>
</organism>
<dbReference type="InterPro" id="IPR038538">
    <property type="entry name" value="MTERF_sf"/>
</dbReference>
<reference evidence="4 5" key="1">
    <citation type="journal article" date="2009" name="Nat. Genet.">
        <title>The genome of the cucumber, Cucumis sativus L.</title>
        <authorList>
            <person name="Huang S."/>
            <person name="Li R."/>
            <person name="Zhang Z."/>
            <person name="Li L."/>
            <person name="Gu X."/>
            <person name="Fan W."/>
            <person name="Lucas W.J."/>
            <person name="Wang X."/>
            <person name="Xie B."/>
            <person name="Ni P."/>
            <person name="Ren Y."/>
            <person name="Zhu H."/>
            <person name="Li J."/>
            <person name="Lin K."/>
            <person name="Jin W."/>
            <person name="Fei Z."/>
            <person name="Li G."/>
            <person name="Staub J."/>
            <person name="Kilian A."/>
            <person name="van der Vossen E.A."/>
            <person name="Wu Y."/>
            <person name="Guo J."/>
            <person name="He J."/>
            <person name="Jia Z."/>
            <person name="Ren Y."/>
            <person name="Tian G."/>
            <person name="Lu Y."/>
            <person name="Ruan J."/>
            <person name="Qian W."/>
            <person name="Wang M."/>
            <person name="Huang Q."/>
            <person name="Li B."/>
            <person name="Xuan Z."/>
            <person name="Cao J."/>
            <person name="Asan"/>
            <person name="Wu Z."/>
            <person name="Zhang J."/>
            <person name="Cai Q."/>
            <person name="Bai Y."/>
            <person name="Zhao B."/>
            <person name="Han Y."/>
            <person name="Li Y."/>
            <person name="Li X."/>
            <person name="Wang S."/>
            <person name="Shi Q."/>
            <person name="Liu S."/>
            <person name="Cho W.K."/>
            <person name="Kim J.Y."/>
            <person name="Xu Y."/>
            <person name="Heller-Uszynska K."/>
            <person name="Miao H."/>
            <person name="Cheng Z."/>
            <person name="Zhang S."/>
            <person name="Wu J."/>
            <person name="Yang Y."/>
            <person name="Kang H."/>
            <person name="Li M."/>
            <person name="Liang H."/>
            <person name="Ren X."/>
            <person name="Shi Z."/>
            <person name="Wen M."/>
            <person name="Jian M."/>
            <person name="Yang H."/>
            <person name="Zhang G."/>
            <person name="Yang Z."/>
            <person name="Chen R."/>
            <person name="Liu S."/>
            <person name="Li J."/>
            <person name="Ma L."/>
            <person name="Liu H."/>
            <person name="Zhou Y."/>
            <person name="Zhao J."/>
            <person name="Fang X."/>
            <person name="Li G."/>
            <person name="Fang L."/>
            <person name="Li Y."/>
            <person name="Liu D."/>
            <person name="Zheng H."/>
            <person name="Zhang Y."/>
            <person name="Qin N."/>
            <person name="Li Z."/>
            <person name="Yang G."/>
            <person name="Yang S."/>
            <person name="Bolund L."/>
            <person name="Kristiansen K."/>
            <person name="Zheng H."/>
            <person name="Li S."/>
            <person name="Zhang X."/>
            <person name="Yang H."/>
            <person name="Wang J."/>
            <person name="Sun R."/>
            <person name="Zhang B."/>
            <person name="Jiang S."/>
            <person name="Wang J."/>
            <person name="Du Y."/>
            <person name="Li S."/>
        </authorList>
    </citation>
    <scope>NUCLEOTIDE SEQUENCE [LARGE SCALE GENOMIC DNA]</scope>
    <source>
        <strain evidence="5">cv. 9930</strain>
    </source>
</reference>
<dbReference type="OrthoDB" id="637682at2759"/>
<dbReference type="Gene3D" id="1.25.70.10">
    <property type="entry name" value="Transcription termination factor 3, mitochondrial"/>
    <property type="match status" value="1"/>
</dbReference>
<reference evidence="4 5" key="4">
    <citation type="journal article" date="2011" name="BMC Genomics">
        <title>RNA-Seq improves annotation of protein-coding genes in the cucumber genome.</title>
        <authorList>
            <person name="Li Z."/>
            <person name="Zhang Z."/>
            <person name="Yan P."/>
            <person name="Huang S."/>
            <person name="Fei Z."/>
            <person name="Lin K."/>
        </authorList>
    </citation>
    <scope>NUCLEOTIDE SEQUENCE [LARGE SCALE GENOMIC DNA]</scope>
    <source>
        <strain evidence="5">cv. 9930</strain>
    </source>
</reference>
<dbReference type="Pfam" id="PF02536">
    <property type="entry name" value="mTERF"/>
    <property type="match status" value="1"/>
</dbReference>
<comment type="similarity">
    <text evidence="1">Belongs to the mTERF family.</text>
</comment>
<keyword evidence="3" id="KW-0809">Transit peptide</keyword>
<dbReference type="FunFam" id="1.25.70.10:FF:000001">
    <property type="entry name" value="Mitochondrial transcription termination factor-like"/>
    <property type="match status" value="1"/>
</dbReference>
<evidence type="ECO:0000256" key="3">
    <source>
        <dbReference type="ARBA" id="ARBA00022946"/>
    </source>
</evidence>
<dbReference type="SMART" id="SM00733">
    <property type="entry name" value="Mterf"/>
    <property type="match status" value="5"/>
</dbReference>
<dbReference type="eggNOG" id="KOG1267">
    <property type="taxonomic scope" value="Eukaryota"/>
</dbReference>
<evidence type="ECO:0000256" key="1">
    <source>
        <dbReference type="ARBA" id="ARBA00007692"/>
    </source>
</evidence>
<dbReference type="PANTHER" id="PTHR13068:SF236">
    <property type="entry name" value="OS02G0749800 PROTEIN"/>
    <property type="match status" value="1"/>
</dbReference>